<name>A0A0S4JAL7_BODSA</name>
<sequence>MLDDDGVANEEVASNASFSSSSSNGGDKRRNILRFSSNLQTWASEYPFPVFKPSRKQRHNKAATTSSVVHVVYDNDEDDEDTSATAKVDASSSDEEDGPISVLAPHPLSSDATIDHHRTSWAAHASRFAPPARLERVASFRGQPIEDDSTPPVGREEVSTLLATVCGPNSGVSSTASRQLASLVDATHVDIRWLASVQPKPPSCHLHLGNLHLRLDEQMTGNTTLINSPRSALVLFRKGVPLPSVLRRPWAQKRFTHKASFGALDTLTLTERREYVLEELRRRRLEEVLLEYEKMCRVTRPDDIVELAAEVMKDQQKLSAMYRVRPTSSVSKASHPSVRGQVTDVAATRPGTALSTLKRRLEEARSVSEQTMYDSPLMVRSRLLQSKAGSTLHKIAVREATTEALLKEKEAQRKEKVVLAHGRNFLVREQQRTTTSAHAYRRIVLDQHNTRREDEASRYREAMYTCSVELSEAHRASHLVRDRMYGTDSRNSSSML</sequence>
<dbReference type="Proteomes" id="UP000051952">
    <property type="component" value="Unassembled WGS sequence"/>
</dbReference>
<evidence type="ECO:0000313" key="2">
    <source>
        <dbReference type="EMBL" id="CUG88609.1"/>
    </source>
</evidence>
<proteinExistence type="predicted"/>
<protein>
    <submittedName>
        <fullName evidence="2">Uncharacterized protein</fullName>
    </submittedName>
</protein>
<gene>
    <name evidence="2" type="ORF">BSAL_16400</name>
</gene>
<dbReference type="VEuPathDB" id="TriTrypDB:BSAL_16400"/>
<dbReference type="EMBL" id="CYKH01001662">
    <property type="protein sequence ID" value="CUG88609.1"/>
    <property type="molecule type" value="Genomic_DNA"/>
</dbReference>
<accession>A0A0S4JAL7</accession>
<feature type="region of interest" description="Disordered" evidence="1">
    <location>
        <begin position="69"/>
        <end position="108"/>
    </location>
</feature>
<dbReference type="AlphaFoldDB" id="A0A0S4JAL7"/>
<keyword evidence="3" id="KW-1185">Reference proteome</keyword>
<feature type="compositionally biased region" description="Low complexity" evidence="1">
    <location>
        <begin position="13"/>
        <end position="24"/>
    </location>
</feature>
<evidence type="ECO:0000256" key="1">
    <source>
        <dbReference type="SAM" id="MobiDB-lite"/>
    </source>
</evidence>
<evidence type="ECO:0000313" key="3">
    <source>
        <dbReference type="Proteomes" id="UP000051952"/>
    </source>
</evidence>
<reference evidence="3" key="1">
    <citation type="submission" date="2015-09" db="EMBL/GenBank/DDBJ databases">
        <authorList>
            <consortium name="Pathogen Informatics"/>
        </authorList>
    </citation>
    <scope>NUCLEOTIDE SEQUENCE [LARGE SCALE GENOMIC DNA]</scope>
    <source>
        <strain evidence="3">Lake Konstanz</strain>
    </source>
</reference>
<organism evidence="2 3">
    <name type="scientific">Bodo saltans</name>
    <name type="common">Flagellated protozoan</name>
    <dbReference type="NCBI Taxonomy" id="75058"/>
    <lineage>
        <taxon>Eukaryota</taxon>
        <taxon>Discoba</taxon>
        <taxon>Euglenozoa</taxon>
        <taxon>Kinetoplastea</taxon>
        <taxon>Metakinetoplastina</taxon>
        <taxon>Eubodonida</taxon>
        <taxon>Bodonidae</taxon>
        <taxon>Bodo</taxon>
    </lineage>
</organism>
<feature type="region of interest" description="Disordered" evidence="1">
    <location>
        <begin position="1"/>
        <end position="31"/>
    </location>
</feature>